<dbReference type="InterPro" id="IPR013249">
    <property type="entry name" value="RNA_pol_sigma70_r4_t2"/>
</dbReference>
<sequence length="207" mass="23768">MDAAYLVKGGRTRMAEVNTLGAAAETIARPKIEFDGLVQRYHKQAYNIAYRLTGNHADAEDLTQEAFLRAFRFFGNYRRDLPFENWLFRIMSNLFVDDLRRRPKARIQSLDAPVGGDSGESNAYLEIPDNRDNPERVVLHEELDEQIQKALATLPPDFRMTVILADIEGMSYEEISETMRCSLGTVRSRLHRGRKMLRSRLAGFNIK</sequence>
<dbReference type="Pfam" id="PF04542">
    <property type="entry name" value="Sigma70_r2"/>
    <property type="match status" value="1"/>
</dbReference>
<dbReference type="GO" id="GO:0016987">
    <property type="term" value="F:sigma factor activity"/>
    <property type="evidence" value="ECO:0007669"/>
    <property type="project" value="UniProtKB-KW"/>
</dbReference>
<keyword evidence="5" id="KW-0804">Transcription</keyword>
<protein>
    <submittedName>
        <fullName evidence="8">RNA polymerase ECF-type sigma factor</fullName>
    </submittedName>
</protein>
<comment type="similarity">
    <text evidence="1">Belongs to the sigma-70 factor family. ECF subfamily.</text>
</comment>
<feature type="domain" description="RNA polymerase sigma factor 70 region 4 type 2" evidence="7">
    <location>
        <begin position="145"/>
        <end position="197"/>
    </location>
</feature>
<dbReference type="GO" id="GO:0003677">
    <property type="term" value="F:DNA binding"/>
    <property type="evidence" value="ECO:0007669"/>
    <property type="project" value="UniProtKB-KW"/>
</dbReference>
<dbReference type="AlphaFoldDB" id="A0A6J4JW68"/>
<dbReference type="SUPFAM" id="SSF88659">
    <property type="entry name" value="Sigma3 and sigma4 domains of RNA polymerase sigma factors"/>
    <property type="match status" value="1"/>
</dbReference>
<dbReference type="NCBIfam" id="TIGR02937">
    <property type="entry name" value="sigma70-ECF"/>
    <property type="match status" value="1"/>
</dbReference>
<proteinExistence type="inferred from homology"/>
<dbReference type="InterPro" id="IPR036388">
    <property type="entry name" value="WH-like_DNA-bd_sf"/>
</dbReference>
<dbReference type="PANTHER" id="PTHR43133:SF8">
    <property type="entry name" value="RNA POLYMERASE SIGMA FACTOR HI_1459-RELATED"/>
    <property type="match status" value="1"/>
</dbReference>
<name>A0A6J4JW68_9BACT</name>
<accession>A0A6J4JW68</accession>
<dbReference type="Pfam" id="PF08281">
    <property type="entry name" value="Sigma70_r4_2"/>
    <property type="match status" value="1"/>
</dbReference>
<evidence type="ECO:0000313" key="8">
    <source>
        <dbReference type="EMBL" id="CAA9289153.1"/>
    </source>
</evidence>
<dbReference type="EMBL" id="CADCTO010000583">
    <property type="protein sequence ID" value="CAA9289153.1"/>
    <property type="molecule type" value="Genomic_DNA"/>
</dbReference>
<keyword evidence="3" id="KW-0731">Sigma factor</keyword>
<evidence type="ECO:0000259" key="6">
    <source>
        <dbReference type="Pfam" id="PF04542"/>
    </source>
</evidence>
<dbReference type="InterPro" id="IPR014284">
    <property type="entry name" value="RNA_pol_sigma-70_dom"/>
</dbReference>
<evidence type="ECO:0000259" key="7">
    <source>
        <dbReference type="Pfam" id="PF08281"/>
    </source>
</evidence>
<dbReference type="CDD" id="cd06171">
    <property type="entry name" value="Sigma70_r4"/>
    <property type="match status" value="1"/>
</dbReference>
<keyword evidence="4" id="KW-0238">DNA-binding</keyword>
<feature type="domain" description="RNA polymerase sigma-70 region 2" evidence="6">
    <location>
        <begin position="37"/>
        <end position="102"/>
    </location>
</feature>
<dbReference type="Gene3D" id="1.10.10.10">
    <property type="entry name" value="Winged helix-like DNA-binding domain superfamily/Winged helix DNA-binding domain"/>
    <property type="match status" value="1"/>
</dbReference>
<evidence type="ECO:0000256" key="4">
    <source>
        <dbReference type="ARBA" id="ARBA00023125"/>
    </source>
</evidence>
<dbReference type="Gene3D" id="1.10.1740.10">
    <property type="match status" value="1"/>
</dbReference>
<evidence type="ECO:0000256" key="5">
    <source>
        <dbReference type="ARBA" id="ARBA00023163"/>
    </source>
</evidence>
<dbReference type="SUPFAM" id="SSF88946">
    <property type="entry name" value="Sigma2 domain of RNA polymerase sigma factors"/>
    <property type="match status" value="1"/>
</dbReference>
<dbReference type="PANTHER" id="PTHR43133">
    <property type="entry name" value="RNA POLYMERASE ECF-TYPE SIGMA FACTO"/>
    <property type="match status" value="1"/>
</dbReference>
<evidence type="ECO:0000256" key="2">
    <source>
        <dbReference type="ARBA" id="ARBA00023015"/>
    </source>
</evidence>
<dbReference type="GO" id="GO:0006352">
    <property type="term" value="P:DNA-templated transcription initiation"/>
    <property type="evidence" value="ECO:0007669"/>
    <property type="project" value="InterPro"/>
</dbReference>
<organism evidence="8">
    <name type="scientific">uncultured Armatimonadetes bacterium</name>
    <dbReference type="NCBI Taxonomy" id="157466"/>
    <lineage>
        <taxon>Bacteria</taxon>
        <taxon>Bacillati</taxon>
        <taxon>Armatimonadota</taxon>
        <taxon>environmental samples</taxon>
    </lineage>
</organism>
<dbReference type="InterPro" id="IPR039425">
    <property type="entry name" value="RNA_pol_sigma-70-like"/>
</dbReference>
<dbReference type="InterPro" id="IPR007627">
    <property type="entry name" value="RNA_pol_sigma70_r2"/>
</dbReference>
<gene>
    <name evidence="8" type="ORF">AVDCRST_MAG63-4239</name>
</gene>
<dbReference type="InterPro" id="IPR013324">
    <property type="entry name" value="RNA_pol_sigma_r3/r4-like"/>
</dbReference>
<dbReference type="InterPro" id="IPR013325">
    <property type="entry name" value="RNA_pol_sigma_r2"/>
</dbReference>
<keyword evidence="2" id="KW-0805">Transcription regulation</keyword>
<evidence type="ECO:0000256" key="1">
    <source>
        <dbReference type="ARBA" id="ARBA00010641"/>
    </source>
</evidence>
<evidence type="ECO:0000256" key="3">
    <source>
        <dbReference type="ARBA" id="ARBA00023082"/>
    </source>
</evidence>
<reference evidence="8" key="1">
    <citation type="submission" date="2020-02" db="EMBL/GenBank/DDBJ databases">
        <authorList>
            <person name="Meier V. D."/>
        </authorList>
    </citation>
    <scope>NUCLEOTIDE SEQUENCE</scope>
    <source>
        <strain evidence="8">AVDCRST_MAG63</strain>
    </source>
</reference>